<dbReference type="PANTHER" id="PTHR22550:SF5">
    <property type="entry name" value="LEUCINE ZIPPER PROTEIN 4"/>
    <property type="match status" value="1"/>
</dbReference>
<dbReference type="Pfam" id="PF07584">
    <property type="entry name" value="BatA"/>
    <property type="match status" value="1"/>
</dbReference>
<evidence type="ECO:0000313" key="7">
    <source>
        <dbReference type="EMBL" id="GAA0506946.1"/>
    </source>
</evidence>
<feature type="transmembrane region" description="Helical" evidence="5">
    <location>
        <begin position="14"/>
        <end position="31"/>
    </location>
</feature>
<comment type="caution">
    <text evidence="7">The sequence shown here is derived from an EMBL/GenBank/DDBJ whole genome shotgun (WGS) entry which is preliminary data.</text>
</comment>
<evidence type="ECO:0000313" key="8">
    <source>
        <dbReference type="Proteomes" id="UP001501706"/>
    </source>
</evidence>
<keyword evidence="3 5" id="KW-1133">Transmembrane helix</keyword>
<dbReference type="Gene3D" id="3.40.50.410">
    <property type="entry name" value="von Willebrand factor, type A domain"/>
    <property type="match status" value="1"/>
</dbReference>
<evidence type="ECO:0000256" key="2">
    <source>
        <dbReference type="ARBA" id="ARBA00022692"/>
    </source>
</evidence>
<evidence type="ECO:0000256" key="1">
    <source>
        <dbReference type="ARBA" id="ARBA00022475"/>
    </source>
</evidence>
<dbReference type="InterPro" id="IPR036465">
    <property type="entry name" value="vWFA_dom_sf"/>
</dbReference>
<dbReference type="InterPro" id="IPR024163">
    <property type="entry name" value="Aerotolerance_reg_N"/>
</dbReference>
<dbReference type="SMART" id="SM00327">
    <property type="entry name" value="VWA"/>
    <property type="match status" value="1"/>
</dbReference>
<accession>A0ABN1BWC3</accession>
<proteinExistence type="predicted"/>
<feature type="transmembrane region" description="Helical" evidence="5">
    <location>
        <begin position="325"/>
        <end position="346"/>
    </location>
</feature>
<dbReference type="EMBL" id="BAAAEN010000008">
    <property type="protein sequence ID" value="GAA0506946.1"/>
    <property type="molecule type" value="Genomic_DNA"/>
</dbReference>
<name>A0ABN1BWC3_9BURK</name>
<dbReference type="RefSeq" id="WP_087839454.1">
    <property type="nucleotide sequence ID" value="NZ_BAAAEN010000008.1"/>
</dbReference>
<keyword evidence="4 5" id="KW-0472">Membrane</keyword>
<dbReference type="Pfam" id="PF13519">
    <property type="entry name" value="VWA_2"/>
    <property type="match status" value="1"/>
</dbReference>
<evidence type="ECO:0000256" key="5">
    <source>
        <dbReference type="SAM" id="Phobius"/>
    </source>
</evidence>
<dbReference type="SUPFAM" id="SSF53300">
    <property type="entry name" value="vWA-like"/>
    <property type="match status" value="1"/>
</dbReference>
<feature type="domain" description="VWFA" evidence="6">
    <location>
        <begin position="92"/>
        <end position="309"/>
    </location>
</feature>
<evidence type="ECO:0000256" key="3">
    <source>
        <dbReference type="ARBA" id="ARBA00022989"/>
    </source>
</evidence>
<sequence>MENLPALTFLWPKMLWLLVLVPPLAFCYWRLDRLRRGMALRYPALDVVGASVRPSRLRRVLPPLLLLLGLCSLIVAMARPQALMMLPSRLETVVLAMDMSGSMRADDIKPTRIFAAQRAAKEFVDGQPANVSVSVVAVAGAAAVVQSPTRKREDVIAAIERLEPQRGTALGSGLIIALATVLPNAGIDVERFLDGGSARGPTSPDLSAAGRGDAAVPGSYPSGAIVLLSDGQNNTGPDALKAAEVAAGYGVRIFTVGIGTPEGTTLSADGWSMRVRLDEDVLKKVADMTGAQYFQAQDAGELRKVYRSLSARLAFDKRDVVEVTALFTALGALLAVLSGLLSLWWFGRVQ</sequence>
<dbReference type="InterPro" id="IPR002035">
    <property type="entry name" value="VWF_A"/>
</dbReference>
<dbReference type="PROSITE" id="PS50234">
    <property type="entry name" value="VWFA"/>
    <property type="match status" value="1"/>
</dbReference>
<dbReference type="PANTHER" id="PTHR22550">
    <property type="entry name" value="SPORE GERMINATION PROTEIN"/>
    <property type="match status" value="1"/>
</dbReference>
<keyword evidence="8" id="KW-1185">Reference proteome</keyword>
<organism evidence="7 8">
    <name type="scientific">Pigmentiphaga daeguensis</name>
    <dbReference type="NCBI Taxonomy" id="414049"/>
    <lineage>
        <taxon>Bacteria</taxon>
        <taxon>Pseudomonadati</taxon>
        <taxon>Pseudomonadota</taxon>
        <taxon>Betaproteobacteria</taxon>
        <taxon>Burkholderiales</taxon>
        <taxon>Alcaligenaceae</taxon>
        <taxon>Pigmentiphaga</taxon>
    </lineage>
</organism>
<dbReference type="Proteomes" id="UP001501706">
    <property type="component" value="Unassembled WGS sequence"/>
</dbReference>
<evidence type="ECO:0000259" key="6">
    <source>
        <dbReference type="PROSITE" id="PS50234"/>
    </source>
</evidence>
<protein>
    <submittedName>
        <fullName evidence="7">VWA domain-containing protein</fullName>
    </submittedName>
</protein>
<evidence type="ECO:0000256" key="4">
    <source>
        <dbReference type="ARBA" id="ARBA00023136"/>
    </source>
</evidence>
<reference evidence="7 8" key="1">
    <citation type="journal article" date="2019" name="Int. J. Syst. Evol. Microbiol.">
        <title>The Global Catalogue of Microorganisms (GCM) 10K type strain sequencing project: providing services to taxonomists for standard genome sequencing and annotation.</title>
        <authorList>
            <consortium name="The Broad Institute Genomics Platform"/>
            <consortium name="The Broad Institute Genome Sequencing Center for Infectious Disease"/>
            <person name="Wu L."/>
            <person name="Ma J."/>
        </authorList>
    </citation>
    <scope>NUCLEOTIDE SEQUENCE [LARGE SCALE GENOMIC DNA]</scope>
    <source>
        <strain evidence="7 8">JCM 14330</strain>
    </source>
</reference>
<keyword evidence="2 5" id="KW-0812">Transmembrane</keyword>
<feature type="transmembrane region" description="Helical" evidence="5">
    <location>
        <begin position="60"/>
        <end position="78"/>
    </location>
</feature>
<gene>
    <name evidence="7" type="ORF">GCM10009097_25040</name>
</gene>
<dbReference type="InterPro" id="IPR050768">
    <property type="entry name" value="UPF0353/GerABKA_families"/>
</dbReference>
<keyword evidence="1" id="KW-1003">Cell membrane</keyword>